<dbReference type="CDD" id="cd20778">
    <property type="entry name" value="8prop_hemeD1_NirF"/>
    <property type="match status" value="1"/>
</dbReference>
<dbReference type="Proteomes" id="UP001589670">
    <property type="component" value="Unassembled WGS sequence"/>
</dbReference>
<evidence type="ECO:0000313" key="3">
    <source>
        <dbReference type="Proteomes" id="UP001589670"/>
    </source>
</evidence>
<proteinExistence type="predicted"/>
<keyword evidence="1" id="KW-0732">Signal</keyword>
<evidence type="ECO:0000313" key="2">
    <source>
        <dbReference type="EMBL" id="MFB9151227.1"/>
    </source>
</evidence>
<dbReference type="InterPro" id="IPR051200">
    <property type="entry name" value="Host-pathogen_enzymatic-act"/>
</dbReference>
<dbReference type="RefSeq" id="WP_377070872.1">
    <property type="nucleotide sequence ID" value="NZ_JBHMEC010000026.1"/>
</dbReference>
<feature type="chain" id="PRO_5045454847" evidence="1">
    <location>
        <begin position="20"/>
        <end position="379"/>
    </location>
</feature>
<gene>
    <name evidence="2" type="ORF">ACFFU4_15860</name>
</gene>
<accession>A0ABV5I3I4</accession>
<protein>
    <submittedName>
        <fullName evidence="2">Cytochrome D1 domain-containing protein</fullName>
    </submittedName>
</protein>
<keyword evidence="3" id="KW-1185">Reference proteome</keyword>
<organism evidence="2 3">
    <name type="scientific">Roseovarius ramblicola</name>
    <dbReference type="NCBI Taxonomy" id="2022336"/>
    <lineage>
        <taxon>Bacteria</taxon>
        <taxon>Pseudomonadati</taxon>
        <taxon>Pseudomonadota</taxon>
        <taxon>Alphaproteobacteria</taxon>
        <taxon>Rhodobacterales</taxon>
        <taxon>Roseobacteraceae</taxon>
        <taxon>Roseovarius</taxon>
    </lineage>
</organism>
<dbReference type="EMBL" id="JBHMEC010000026">
    <property type="protein sequence ID" value="MFB9151227.1"/>
    <property type="molecule type" value="Genomic_DNA"/>
</dbReference>
<dbReference type="Pfam" id="PF02239">
    <property type="entry name" value="Cytochrom_D1"/>
    <property type="match status" value="1"/>
</dbReference>
<dbReference type="PANTHER" id="PTHR47197">
    <property type="entry name" value="PROTEIN NIRF"/>
    <property type="match status" value="1"/>
</dbReference>
<dbReference type="InterPro" id="IPR003143">
    <property type="entry name" value="Cyt_cd1_C_sf"/>
</dbReference>
<name>A0ABV5I3I4_9RHOB</name>
<feature type="signal peptide" evidence="1">
    <location>
        <begin position="1"/>
        <end position="19"/>
    </location>
</feature>
<dbReference type="Gene3D" id="2.140.10.20">
    <property type="entry name" value="C-terminal (heme d1) domain of cytochrome cd1-nitrite reductase"/>
    <property type="match status" value="1"/>
</dbReference>
<dbReference type="PANTHER" id="PTHR47197:SF3">
    <property type="entry name" value="DIHYDRO-HEME D1 DEHYDROGENASE"/>
    <property type="match status" value="1"/>
</dbReference>
<reference evidence="2 3" key="1">
    <citation type="submission" date="2024-09" db="EMBL/GenBank/DDBJ databases">
        <authorList>
            <person name="Sun Q."/>
            <person name="Mori K."/>
        </authorList>
    </citation>
    <scope>NUCLEOTIDE SEQUENCE [LARGE SCALE GENOMIC DNA]</scope>
    <source>
        <strain evidence="2 3">CECT 9424</strain>
    </source>
</reference>
<comment type="caution">
    <text evidence="2">The sequence shown here is derived from an EMBL/GenBank/DDBJ whole genome shotgun (WGS) entry which is preliminary data.</text>
</comment>
<dbReference type="InterPro" id="IPR011048">
    <property type="entry name" value="Haem_d1_sf"/>
</dbReference>
<sequence>MLTAAALVLCGALATGAEAQATGDLGLVVERASGSLLVVDQSERARIGRIGGLGDLSHASLVYSPDQRFAYVFGRDGGLTKVDILEQRIVGRVMQAGNSIGGAISDDGRYVAVSNYEPGGVRVFDAETLDPVADIPTGGKTIGLVDIPGTRFVFSLWDAGETWIADLSDVPPQITRITGMGANPYDALVTGDGRTYIAGLFGADHLTALDLWQARPEPRAILPGYAEGRAGLPVYKMPHLEGWALAGTEFVLPAMGQHEVLWVDARSLEETGRTQTHGQPVFAMARPDGRQVWVNFAHPRNDTIQVIDTLTKQVIHQFKPGPGVLHMEFTPRGHEVWLSVRDAGRVMVYDTETFEKLREIEAESPSGIFFTARAHKTGL</sequence>
<dbReference type="SUPFAM" id="SSF51004">
    <property type="entry name" value="C-terminal (heme d1) domain of cytochrome cd1-nitrite reductase"/>
    <property type="match status" value="1"/>
</dbReference>
<evidence type="ECO:0000256" key="1">
    <source>
        <dbReference type="SAM" id="SignalP"/>
    </source>
</evidence>